<name>A0A4C1WTU8_EUMVA</name>
<organism evidence="2 3">
    <name type="scientific">Eumeta variegata</name>
    <name type="common">Bagworm moth</name>
    <name type="synonym">Eumeta japonica</name>
    <dbReference type="NCBI Taxonomy" id="151549"/>
    <lineage>
        <taxon>Eukaryota</taxon>
        <taxon>Metazoa</taxon>
        <taxon>Ecdysozoa</taxon>
        <taxon>Arthropoda</taxon>
        <taxon>Hexapoda</taxon>
        <taxon>Insecta</taxon>
        <taxon>Pterygota</taxon>
        <taxon>Neoptera</taxon>
        <taxon>Endopterygota</taxon>
        <taxon>Lepidoptera</taxon>
        <taxon>Glossata</taxon>
        <taxon>Ditrysia</taxon>
        <taxon>Tineoidea</taxon>
        <taxon>Psychidae</taxon>
        <taxon>Oiketicinae</taxon>
        <taxon>Eumeta</taxon>
    </lineage>
</organism>
<proteinExistence type="predicted"/>
<feature type="region of interest" description="Disordered" evidence="1">
    <location>
        <begin position="76"/>
        <end position="100"/>
    </location>
</feature>
<evidence type="ECO:0000313" key="2">
    <source>
        <dbReference type="EMBL" id="GBP54300.1"/>
    </source>
</evidence>
<accession>A0A4C1WTU8</accession>
<dbReference type="Proteomes" id="UP000299102">
    <property type="component" value="Unassembled WGS sequence"/>
</dbReference>
<dbReference type="AlphaFoldDB" id="A0A4C1WTU8"/>
<gene>
    <name evidence="2" type="ORF">EVAR_32647_1</name>
</gene>
<reference evidence="2 3" key="1">
    <citation type="journal article" date="2019" name="Commun. Biol.">
        <title>The bagworm genome reveals a unique fibroin gene that provides high tensile strength.</title>
        <authorList>
            <person name="Kono N."/>
            <person name="Nakamura H."/>
            <person name="Ohtoshi R."/>
            <person name="Tomita M."/>
            <person name="Numata K."/>
            <person name="Arakawa K."/>
        </authorList>
    </citation>
    <scope>NUCLEOTIDE SEQUENCE [LARGE SCALE GENOMIC DNA]</scope>
</reference>
<dbReference type="EMBL" id="BGZK01000643">
    <property type="protein sequence ID" value="GBP54300.1"/>
    <property type="molecule type" value="Genomic_DNA"/>
</dbReference>
<feature type="compositionally biased region" description="Basic and acidic residues" evidence="1">
    <location>
        <begin position="79"/>
        <end position="100"/>
    </location>
</feature>
<sequence>MQVRDGGLMLPHARASSCRGYDSDGPVVMALFQGSRLSRIPEPAGDQEELLVGTVSSSTVTPSLGVMVKWWVAAPSGPEKLDDGKSRTVRKNYDDHSLDS</sequence>
<evidence type="ECO:0000313" key="3">
    <source>
        <dbReference type="Proteomes" id="UP000299102"/>
    </source>
</evidence>
<evidence type="ECO:0000256" key="1">
    <source>
        <dbReference type="SAM" id="MobiDB-lite"/>
    </source>
</evidence>
<comment type="caution">
    <text evidence="2">The sequence shown here is derived from an EMBL/GenBank/DDBJ whole genome shotgun (WGS) entry which is preliminary data.</text>
</comment>
<protein>
    <submittedName>
        <fullName evidence="2">Uncharacterized protein</fullName>
    </submittedName>
</protein>
<keyword evidence="3" id="KW-1185">Reference proteome</keyword>